<evidence type="ECO:0000256" key="7">
    <source>
        <dbReference type="SAM" id="SignalP"/>
    </source>
</evidence>
<name>A0A9P7BE59_9ASCO</name>
<comment type="subcellular location">
    <subcellularLocation>
        <location evidence="1">Membrane</location>
        <topology evidence="1">Single-pass membrane protein</topology>
    </subcellularLocation>
</comment>
<evidence type="ECO:0000256" key="1">
    <source>
        <dbReference type="ARBA" id="ARBA00004167"/>
    </source>
</evidence>
<feature type="transmembrane region" description="Helical" evidence="6">
    <location>
        <begin position="199"/>
        <end position="219"/>
    </location>
</feature>
<gene>
    <name evidence="8" type="primary">ATG27</name>
    <name evidence="8" type="ORF">C6P40_000337</name>
</gene>
<dbReference type="AlphaFoldDB" id="A0A9P7BE59"/>
<evidence type="ECO:0000313" key="9">
    <source>
        <dbReference type="Proteomes" id="UP000697127"/>
    </source>
</evidence>
<evidence type="ECO:0000256" key="6">
    <source>
        <dbReference type="SAM" id="Phobius"/>
    </source>
</evidence>
<keyword evidence="2 6" id="KW-0812">Transmembrane</keyword>
<keyword evidence="9" id="KW-1185">Reference proteome</keyword>
<evidence type="ECO:0000256" key="4">
    <source>
        <dbReference type="ARBA" id="ARBA00022989"/>
    </source>
</evidence>
<dbReference type="Proteomes" id="UP000697127">
    <property type="component" value="Unassembled WGS sequence"/>
</dbReference>
<protein>
    <submittedName>
        <fullName evidence="8">Type II membrane protein</fullName>
    </submittedName>
</protein>
<keyword evidence="4 6" id="KW-1133">Transmembrane helix</keyword>
<keyword evidence="3 7" id="KW-0732">Signal</keyword>
<comment type="caution">
    <text evidence="8">The sequence shown here is derived from an EMBL/GenBank/DDBJ whole genome shotgun (WGS) entry which is preliminary data.</text>
</comment>
<dbReference type="InterPro" id="IPR018939">
    <property type="entry name" value="Autophagy-rel_prot_27"/>
</dbReference>
<dbReference type="GO" id="GO:0016020">
    <property type="term" value="C:membrane"/>
    <property type="evidence" value="ECO:0007669"/>
    <property type="project" value="UniProtKB-SubCell"/>
</dbReference>
<feature type="chain" id="PRO_5040179668" evidence="7">
    <location>
        <begin position="24"/>
        <end position="275"/>
    </location>
</feature>
<sequence length="275" mass="29727">MTLIHSLTACLTFISLLLSIVSAFDISKDPLKSMKLSDEILGIHSVENKISAPPSTIISTWYTLMKKNENDAAKIGNGCPDDSTLCGIIKVDGKDSPNPIQLFSVSDKDVIFETDSLSTLPIAKWNDVTYGDYSVDVSVYFKCGTDDNLDIIELNNMTSPFITENIQISWINKQFCAGNNNKDGGNRGDDNKDVADSGLGFFGMSFLIGAVAFAGYLVAQAWYNASTMGSSSDFFNELVDIAVESISSIPRLIMEVINKITGSNSNSSRGGYSAV</sequence>
<feature type="signal peptide" evidence="7">
    <location>
        <begin position="1"/>
        <end position="23"/>
    </location>
</feature>
<organism evidence="8 9">
    <name type="scientific">Pichia californica</name>
    <dbReference type="NCBI Taxonomy" id="460514"/>
    <lineage>
        <taxon>Eukaryota</taxon>
        <taxon>Fungi</taxon>
        <taxon>Dikarya</taxon>
        <taxon>Ascomycota</taxon>
        <taxon>Saccharomycotina</taxon>
        <taxon>Pichiomycetes</taxon>
        <taxon>Pichiales</taxon>
        <taxon>Pichiaceae</taxon>
        <taxon>Pichia</taxon>
    </lineage>
</organism>
<dbReference type="Pfam" id="PF09451">
    <property type="entry name" value="ATG27"/>
    <property type="match status" value="1"/>
</dbReference>
<reference evidence="8" key="1">
    <citation type="submission" date="2020-11" db="EMBL/GenBank/DDBJ databases">
        <title>Kefir isolates.</title>
        <authorList>
            <person name="Marcisauskas S."/>
            <person name="Kim Y."/>
            <person name="Blasche S."/>
        </authorList>
    </citation>
    <scope>NUCLEOTIDE SEQUENCE</scope>
    <source>
        <strain evidence="8">Olga-1</strain>
    </source>
</reference>
<keyword evidence="5 6" id="KW-0472">Membrane</keyword>
<evidence type="ECO:0000256" key="2">
    <source>
        <dbReference type="ARBA" id="ARBA00022692"/>
    </source>
</evidence>
<dbReference type="EMBL" id="PUHW01000112">
    <property type="protein sequence ID" value="KAG0688937.1"/>
    <property type="molecule type" value="Genomic_DNA"/>
</dbReference>
<proteinExistence type="predicted"/>
<evidence type="ECO:0000313" key="8">
    <source>
        <dbReference type="EMBL" id="KAG0688937.1"/>
    </source>
</evidence>
<evidence type="ECO:0000256" key="3">
    <source>
        <dbReference type="ARBA" id="ARBA00022729"/>
    </source>
</evidence>
<accession>A0A9P7BE59</accession>
<evidence type="ECO:0000256" key="5">
    <source>
        <dbReference type="ARBA" id="ARBA00023136"/>
    </source>
</evidence>